<feature type="transmembrane region" description="Helical" evidence="6">
    <location>
        <begin position="77"/>
        <end position="96"/>
    </location>
</feature>
<dbReference type="InterPro" id="IPR013717">
    <property type="entry name" value="PIG-P"/>
</dbReference>
<dbReference type="Proteomes" id="UP000322899">
    <property type="component" value="Unassembled WGS sequence"/>
</dbReference>
<dbReference type="PANTHER" id="PTHR46346:SF1">
    <property type="entry name" value="PHOSPHATIDYLINOSITOL N-ACETYLGLUCOSAMINYLTRANSFERASE SUBUNIT P"/>
    <property type="match status" value="1"/>
</dbReference>
<evidence type="ECO:0000256" key="4">
    <source>
        <dbReference type="ARBA" id="ARBA00023136"/>
    </source>
</evidence>
<feature type="region of interest" description="Disordered" evidence="5">
    <location>
        <begin position="1"/>
        <end position="22"/>
    </location>
</feature>
<evidence type="ECO:0000313" key="9">
    <source>
        <dbReference type="EMBL" id="KAA0178398.1"/>
    </source>
</evidence>
<dbReference type="Pfam" id="PF08510">
    <property type="entry name" value="PIG-P"/>
    <property type="match status" value="1"/>
</dbReference>
<feature type="transmembrane region" description="Helical" evidence="6">
    <location>
        <begin position="38"/>
        <end position="57"/>
    </location>
</feature>
<proteinExistence type="predicted"/>
<gene>
    <name evidence="9" type="ORF">FNF27_00247</name>
    <name evidence="8" type="ORF">FNF29_01381</name>
</gene>
<name>A0A5A8CS57_CAFRO</name>
<dbReference type="GO" id="GO:0006506">
    <property type="term" value="P:GPI anchor biosynthetic process"/>
    <property type="evidence" value="ECO:0007669"/>
    <property type="project" value="TreeGrafter"/>
</dbReference>
<evidence type="ECO:0000256" key="5">
    <source>
        <dbReference type="SAM" id="MobiDB-lite"/>
    </source>
</evidence>
<keyword evidence="2 6" id="KW-0812">Transmembrane</keyword>
<dbReference type="OrthoDB" id="690928at2759"/>
<evidence type="ECO:0000256" key="2">
    <source>
        <dbReference type="ARBA" id="ARBA00022692"/>
    </source>
</evidence>
<evidence type="ECO:0000256" key="6">
    <source>
        <dbReference type="SAM" id="Phobius"/>
    </source>
</evidence>
<sequence length="271" mass="27836">MNGPPPRPGHHREPRSRAQSGLDVQLELDPERGKAMEVAGFVGWLSTTAVLLLYLFWALTPDAQLQAMGIHYYPNRYLAVAVPAWSIVTFLCWSLAVTGANLCATAPPESYESLQDTASNELPDRTDWGNATAMGTPELADYPVTLVTRALYAVPRDRGAKAADRPASTTSAAAAAVGGGAGGQVVSLGDFSGLAAPVSPLGGGSPGDDFGWGTELGASTADLTAGVGGAGGVEGEPLHSSQQSGVRALREGGARGGVRRRRKPDSAAGDG</sequence>
<evidence type="ECO:0000313" key="10">
    <source>
        <dbReference type="Proteomes" id="UP000322899"/>
    </source>
</evidence>
<dbReference type="EMBL" id="VLTO01000001">
    <property type="protein sequence ID" value="KAA0178398.1"/>
    <property type="molecule type" value="Genomic_DNA"/>
</dbReference>
<dbReference type="InterPro" id="IPR052263">
    <property type="entry name" value="GPI_Anchor_Biosynth"/>
</dbReference>
<protein>
    <recommendedName>
        <fullName evidence="7">PIG-P domain-containing protein</fullName>
    </recommendedName>
</protein>
<evidence type="ECO:0000313" key="8">
    <source>
        <dbReference type="EMBL" id="KAA0155962.1"/>
    </source>
</evidence>
<organism evidence="8 11">
    <name type="scientific">Cafeteria roenbergensis</name>
    <name type="common">Marine flagellate</name>
    <dbReference type="NCBI Taxonomy" id="33653"/>
    <lineage>
        <taxon>Eukaryota</taxon>
        <taxon>Sar</taxon>
        <taxon>Stramenopiles</taxon>
        <taxon>Bigyra</taxon>
        <taxon>Opalozoa</taxon>
        <taxon>Bicosoecida</taxon>
        <taxon>Cafeteriaceae</taxon>
        <taxon>Cafeteria</taxon>
    </lineage>
</organism>
<feature type="region of interest" description="Disordered" evidence="5">
    <location>
        <begin position="223"/>
        <end position="271"/>
    </location>
</feature>
<comment type="subcellular location">
    <subcellularLocation>
        <location evidence="1">Membrane</location>
        <topology evidence="1">Multi-pass membrane protein</topology>
    </subcellularLocation>
</comment>
<dbReference type="AlphaFoldDB" id="A0A5A8CS57"/>
<evidence type="ECO:0000259" key="7">
    <source>
        <dbReference type="Pfam" id="PF08510"/>
    </source>
</evidence>
<reference evidence="10 11" key="1">
    <citation type="submission" date="2019-07" db="EMBL/GenBank/DDBJ databases">
        <title>Genomes of Cafeteria roenbergensis.</title>
        <authorList>
            <person name="Fischer M.G."/>
            <person name="Hackl T."/>
            <person name="Roman M."/>
        </authorList>
    </citation>
    <scope>NUCLEOTIDE SEQUENCE [LARGE SCALE GENOMIC DNA]</scope>
    <source>
        <strain evidence="8 11">BVI</strain>
        <strain evidence="9 10">E4-10P</strain>
    </source>
</reference>
<evidence type="ECO:0000313" key="11">
    <source>
        <dbReference type="Proteomes" id="UP000323011"/>
    </source>
</evidence>
<dbReference type="PANTHER" id="PTHR46346">
    <property type="entry name" value="PHOSPHATIDYLINOSITOL N-ACETYLGLUCOSAMINYLTRANSFERASE SUBUNIT P"/>
    <property type="match status" value="1"/>
</dbReference>
<dbReference type="GO" id="GO:0005783">
    <property type="term" value="C:endoplasmic reticulum"/>
    <property type="evidence" value="ECO:0007669"/>
    <property type="project" value="TreeGrafter"/>
</dbReference>
<feature type="domain" description="PIG-P" evidence="7">
    <location>
        <begin position="36"/>
        <end position="152"/>
    </location>
</feature>
<keyword evidence="11" id="KW-1185">Reference proteome</keyword>
<dbReference type="Proteomes" id="UP000323011">
    <property type="component" value="Unassembled WGS sequence"/>
</dbReference>
<comment type="caution">
    <text evidence="8">The sequence shown here is derived from an EMBL/GenBank/DDBJ whole genome shotgun (WGS) entry which is preliminary data.</text>
</comment>
<evidence type="ECO:0000256" key="1">
    <source>
        <dbReference type="ARBA" id="ARBA00004141"/>
    </source>
</evidence>
<accession>A0A5A8CS57</accession>
<dbReference type="GO" id="GO:0016020">
    <property type="term" value="C:membrane"/>
    <property type="evidence" value="ECO:0007669"/>
    <property type="project" value="UniProtKB-SubCell"/>
</dbReference>
<dbReference type="EMBL" id="VLTN01000005">
    <property type="protein sequence ID" value="KAA0155962.1"/>
    <property type="molecule type" value="Genomic_DNA"/>
</dbReference>
<evidence type="ECO:0000256" key="3">
    <source>
        <dbReference type="ARBA" id="ARBA00022989"/>
    </source>
</evidence>
<keyword evidence="3 6" id="KW-1133">Transmembrane helix</keyword>
<keyword evidence="4 6" id="KW-0472">Membrane</keyword>